<reference evidence="1 2" key="1">
    <citation type="journal article" date="2014" name="Genome Biol. Evol.">
        <title>The genome of the myxosporean Thelohanellus kitauei shows adaptations to nutrient acquisition within its fish host.</title>
        <authorList>
            <person name="Yang Y."/>
            <person name="Xiong J."/>
            <person name="Zhou Z."/>
            <person name="Huo F."/>
            <person name="Miao W."/>
            <person name="Ran C."/>
            <person name="Liu Y."/>
            <person name="Zhang J."/>
            <person name="Feng J."/>
            <person name="Wang M."/>
            <person name="Wang M."/>
            <person name="Wang L."/>
            <person name="Yao B."/>
        </authorList>
    </citation>
    <scope>NUCLEOTIDE SEQUENCE [LARGE SCALE GENOMIC DNA]</scope>
    <source>
        <strain evidence="1">Wuqing</strain>
    </source>
</reference>
<dbReference type="Proteomes" id="UP000031668">
    <property type="component" value="Unassembled WGS sequence"/>
</dbReference>
<gene>
    <name evidence="1" type="ORF">RF11_12760</name>
</gene>
<accession>A0A0C2MI65</accession>
<dbReference type="EMBL" id="JWZT01005339">
    <property type="protein sequence ID" value="KII61346.1"/>
    <property type="molecule type" value="Genomic_DNA"/>
</dbReference>
<proteinExistence type="predicted"/>
<name>A0A0C2MI65_THEKT</name>
<protein>
    <submittedName>
        <fullName evidence="1">Uncharacterized protein</fullName>
    </submittedName>
</protein>
<keyword evidence="2" id="KW-1185">Reference proteome</keyword>
<organism evidence="1 2">
    <name type="scientific">Thelohanellus kitauei</name>
    <name type="common">Myxosporean</name>
    <dbReference type="NCBI Taxonomy" id="669202"/>
    <lineage>
        <taxon>Eukaryota</taxon>
        <taxon>Metazoa</taxon>
        <taxon>Cnidaria</taxon>
        <taxon>Myxozoa</taxon>
        <taxon>Myxosporea</taxon>
        <taxon>Bivalvulida</taxon>
        <taxon>Platysporina</taxon>
        <taxon>Myxobolidae</taxon>
        <taxon>Thelohanellus</taxon>
    </lineage>
</organism>
<dbReference type="AlphaFoldDB" id="A0A0C2MI65"/>
<evidence type="ECO:0000313" key="1">
    <source>
        <dbReference type="EMBL" id="KII61346.1"/>
    </source>
</evidence>
<evidence type="ECO:0000313" key="2">
    <source>
        <dbReference type="Proteomes" id="UP000031668"/>
    </source>
</evidence>
<sequence length="150" mass="17688">MPSVINLRLVNLHNLSLFSKFSKPAFNISQIVIDDHKLIKMDEVSENKRIERKSYIRNSEIMPGVDKTIGWRKIIKWCCTRHRSARCNQHRDVNILYKIIGILLLIRFYKRTVYNVKNLSEVLKTFSNDRYLVDEMAEIFIITKASLFVG</sequence>
<comment type="caution">
    <text evidence="1">The sequence shown here is derived from an EMBL/GenBank/DDBJ whole genome shotgun (WGS) entry which is preliminary data.</text>
</comment>